<reference evidence="11 12" key="1">
    <citation type="submission" date="2020-05" db="EMBL/GenBank/DDBJ databases">
        <title>Strain PA2F3 complete genome.</title>
        <authorList>
            <person name="Kim Y.-S."/>
            <person name="Kim S.-J."/>
            <person name="Jung H.-k."/>
            <person name="Kim S.-E."/>
            <person name="Kim K.-H."/>
        </authorList>
    </citation>
    <scope>NUCLEOTIDE SEQUENCE [LARGE SCALE GENOMIC DNA]</scope>
    <source>
        <strain evidence="11 12">PA2F3</strain>
    </source>
</reference>
<dbReference type="PRINTS" id="PR00727">
    <property type="entry name" value="LEADERPTASE"/>
</dbReference>
<dbReference type="PANTHER" id="PTHR43390">
    <property type="entry name" value="SIGNAL PEPTIDASE I"/>
    <property type="match status" value="1"/>
</dbReference>
<feature type="domain" description="Peptidase S26" evidence="10">
    <location>
        <begin position="25"/>
        <end position="167"/>
    </location>
</feature>
<dbReference type="InterPro" id="IPR019757">
    <property type="entry name" value="Pept_S26A_signal_pept_1_Lys-AS"/>
</dbReference>
<dbReference type="Pfam" id="PF10502">
    <property type="entry name" value="Peptidase_S26"/>
    <property type="match status" value="1"/>
</dbReference>
<organism evidence="11 12">
    <name type="scientific">Microbacterium hominis</name>
    <dbReference type="NCBI Taxonomy" id="162426"/>
    <lineage>
        <taxon>Bacteria</taxon>
        <taxon>Bacillati</taxon>
        <taxon>Actinomycetota</taxon>
        <taxon>Actinomycetes</taxon>
        <taxon>Micrococcales</taxon>
        <taxon>Microbacteriaceae</taxon>
        <taxon>Microbacterium</taxon>
    </lineage>
</organism>
<comment type="catalytic activity">
    <reaction evidence="1 8">
        <text>Cleavage of hydrophobic, N-terminal signal or leader sequences from secreted and periplasmic proteins.</text>
        <dbReference type="EC" id="3.4.21.89"/>
    </reaction>
</comment>
<dbReference type="InterPro" id="IPR000223">
    <property type="entry name" value="Pept_S26A_signal_pept_1"/>
</dbReference>
<dbReference type="SUPFAM" id="SSF51306">
    <property type="entry name" value="LexA/Signal peptidase"/>
    <property type="match status" value="1"/>
</dbReference>
<dbReference type="EMBL" id="CP054038">
    <property type="protein sequence ID" value="QKJ18300.1"/>
    <property type="molecule type" value="Genomic_DNA"/>
</dbReference>
<evidence type="ECO:0000313" key="11">
    <source>
        <dbReference type="EMBL" id="QKJ18300.1"/>
    </source>
</evidence>
<dbReference type="GO" id="GO:0006465">
    <property type="term" value="P:signal peptide processing"/>
    <property type="evidence" value="ECO:0007669"/>
    <property type="project" value="InterPro"/>
</dbReference>
<gene>
    <name evidence="11" type="primary">lepB</name>
    <name evidence="11" type="ORF">HQM25_02045</name>
</gene>
<keyword evidence="8" id="KW-1133">Transmembrane helix</keyword>
<dbReference type="InterPro" id="IPR019756">
    <property type="entry name" value="Pept_S26A_signal_pept_1_Ser-AS"/>
</dbReference>
<dbReference type="GO" id="GO:0005886">
    <property type="term" value="C:plasma membrane"/>
    <property type="evidence" value="ECO:0007669"/>
    <property type="project" value="UniProtKB-SubCell"/>
</dbReference>
<evidence type="ECO:0000256" key="2">
    <source>
        <dbReference type="ARBA" id="ARBA00004401"/>
    </source>
</evidence>
<dbReference type="Gene3D" id="2.10.109.10">
    <property type="entry name" value="Umud Fragment, subunit A"/>
    <property type="match status" value="1"/>
</dbReference>
<proteinExistence type="inferred from homology"/>
<keyword evidence="8" id="KW-0472">Membrane</keyword>
<evidence type="ECO:0000256" key="3">
    <source>
        <dbReference type="ARBA" id="ARBA00009370"/>
    </source>
</evidence>
<dbReference type="PROSITE" id="PS00501">
    <property type="entry name" value="SPASE_I_1"/>
    <property type="match status" value="1"/>
</dbReference>
<dbReference type="GO" id="GO:0004252">
    <property type="term" value="F:serine-type endopeptidase activity"/>
    <property type="evidence" value="ECO:0007669"/>
    <property type="project" value="InterPro"/>
</dbReference>
<evidence type="ECO:0000313" key="12">
    <source>
        <dbReference type="Proteomes" id="UP000502498"/>
    </source>
</evidence>
<dbReference type="AlphaFoldDB" id="A0A7D4TDR0"/>
<evidence type="ECO:0000256" key="1">
    <source>
        <dbReference type="ARBA" id="ARBA00000677"/>
    </source>
</evidence>
<evidence type="ECO:0000259" key="10">
    <source>
        <dbReference type="Pfam" id="PF10502"/>
    </source>
</evidence>
<comment type="similarity">
    <text evidence="3 9">Belongs to the peptidase S26 family.</text>
</comment>
<evidence type="ECO:0000256" key="5">
    <source>
        <dbReference type="ARBA" id="ARBA00022670"/>
    </source>
</evidence>
<keyword evidence="5 8" id="KW-0645">Protease</keyword>
<dbReference type="PANTHER" id="PTHR43390:SF1">
    <property type="entry name" value="CHLOROPLAST PROCESSING PEPTIDASE"/>
    <property type="match status" value="1"/>
</dbReference>
<feature type="active site" evidence="7">
    <location>
        <position position="52"/>
    </location>
</feature>
<dbReference type="InterPro" id="IPR019533">
    <property type="entry name" value="Peptidase_S26"/>
</dbReference>
<feature type="active site" evidence="7">
    <location>
        <position position="93"/>
    </location>
</feature>
<dbReference type="EC" id="3.4.21.89" evidence="4 8"/>
<comment type="subcellular location">
    <subcellularLocation>
        <location evidence="2">Cell membrane</location>
        <topology evidence="2">Single-pass type II membrane protein</topology>
    </subcellularLocation>
    <subcellularLocation>
        <location evidence="9">Membrane</location>
        <topology evidence="9">Single-pass type II membrane protein</topology>
    </subcellularLocation>
</comment>
<protein>
    <recommendedName>
        <fullName evidence="4 8">Signal peptidase I</fullName>
        <ecNumber evidence="4 8">3.4.21.89</ecNumber>
    </recommendedName>
</protein>
<evidence type="ECO:0000256" key="4">
    <source>
        <dbReference type="ARBA" id="ARBA00013208"/>
    </source>
</evidence>
<dbReference type="PROSITE" id="PS00760">
    <property type="entry name" value="SPASE_I_2"/>
    <property type="match status" value="1"/>
</dbReference>
<keyword evidence="6 8" id="KW-0378">Hydrolase</keyword>
<dbReference type="InterPro" id="IPR036286">
    <property type="entry name" value="LexA/Signal_pep-like_sf"/>
</dbReference>
<dbReference type="Proteomes" id="UP000502498">
    <property type="component" value="Chromosome"/>
</dbReference>
<evidence type="ECO:0000256" key="8">
    <source>
        <dbReference type="RuleBase" id="RU003993"/>
    </source>
</evidence>
<evidence type="ECO:0000256" key="6">
    <source>
        <dbReference type="ARBA" id="ARBA00022801"/>
    </source>
</evidence>
<keyword evidence="8" id="KW-0812">Transmembrane</keyword>
<evidence type="ECO:0000256" key="9">
    <source>
        <dbReference type="RuleBase" id="RU362042"/>
    </source>
</evidence>
<evidence type="ECO:0000256" key="7">
    <source>
        <dbReference type="PIRSR" id="PIRSR600223-1"/>
    </source>
</evidence>
<sequence length="178" mass="18991">MGPELTADSPARATTPSRRARPIVVAAVVVVVLALIALRLWVFDIVTVASGSMAPTLCAGDLVLVERVAPWQRLEHGDIVVFANPGDGSPTVKRVVGLPGEQVGIADAILTVDGEFIDESYVDRATIDGVYFGPVEVPPDTVFVMGDAREFSIDSREFGAVPREDVSMRMLVNLSGCR</sequence>
<dbReference type="CDD" id="cd06530">
    <property type="entry name" value="S26_SPase_I"/>
    <property type="match status" value="1"/>
</dbReference>
<dbReference type="NCBIfam" id="TIGR02227">
    <property type="entry name" value="sigpep_I_bact"/>
    <property type="match status" value="1"/>
</dbReference>
<accession>A0A7D4TDR0</accession>
<name>A0A7D4TDR0_9MICO</name>
<dbReference type="GO" id="GO:0009003">
    <property type="term" value="F:signal peptidase activity"/>
    <property type="evidence" value="ECO:0007669"/>
    <property type="project" value="UniProtKB-EC"/>
</dbReference>
<feature type="transmembrane region" description="Helical" evidence="8">
    <location>
        <begin position="22"/>
        <end position="42"/>
    </location>
</feature>